<dbReference type="EMBL" id="QFPX01000017">
    <property type="protein sequence ID" value="PZQ53232.1"/>
    <property type="molecule type" value="Genomic_DNA"/>
</dbReference>
<dbReference type="Pfam" id="PF06835">
    <property type="entry name" value="LptC"/>
    <property type="match status" value="1"/>
</dbReference>
<gene>
    <name evidence="2" type="primary">lptC</name>
    <name evidence="2" type="ORF">DI555_17295</name>
</gene>
<dbReference type="InterPro" id="IPR026265">
    <property type="entry name" value="LptC"/>
</dbReference>
<reference evidence="2 3" key="1">
    <citation type="submission" date="2017-08" db="EMBL/GenBank/DDBJ databases">
        <title>Infants hospitalized years apart are colonized by the same room-sourced microbial strains.</title>
        <authorList>
            <person name="Brooks B."/>
            <person name="Olm M.R."/>
            <person name="Firek B.A."/>
            <person name="Baker R."/>
            <person name="Thomas B.C."/>
            <person name="Morowitz M.J."/>
            <person name="Banfield J.F."/>
        </authorList>
    </citation>
    <scope>NUCLEOTIDE SEQUENCE [LARGE SCALE GENOMIC DNA]</scope>
    <source>
        <strain evidence="2">S2_005_002_R2_33</strain>
    </source>
</reference>
<evidence type="ECO:0000256" key="1">
    <source>
        <dbReference type="SAM" id="Phobius"/>
    </source>
</evidence>
<sequence>MSVEANQVRNRRRQFAAPGGSHDRMVSILAKALPAGIGLVAAVMILVPLSPRGEISFLLDRNKVATTGERIAVSRAAYRGQDNQGRDFVVTAGTAVQRSPEIPIVEMETLVAQMNLRDGPADIAAPRGAYNFDNDTMAVDGPVNFKSSDGYTMTTSKVDVDIKQKLAVASGGVQGTVPSGTFKADTMHADLDTRTVTLEGNARMRITPGKLRMPQ</sequence>
<organism evidence="2 3">
    <name type="scientific">Novosphingobium pentaromativorans</name>
    <dbReference type="NCBI Taxonomy" id="205844"/>
    <lineage>
        <taxon>Bacteria</taxon>
        <taxon>Pseudomonadati</taxon>
        <taxon>Pseudomonadota</taxon>
        <taxon>Alphaproteobacteria</taxon>
        <taxon>Sphingomonadales</taxon>
        <taxon>Sphingomonadaceae</taxon>
        <taxon>Novosphingobium</taxon>
    </lineage>
</organism>
<name>A0A2W5NIC5_9SPHN</name>
<protein>
    <submittedName>
        <fullName evidence="2">LPS export ABC transporter periplasmic protein LptC</fullName>
    </submittedName>
</protein>
<dbReference type="InterPro" id="IPR010664">
    <property type="entry name" value="LipoPS_assembly_LptC-rel"/>
</dbReference>
<keyword evidence="1" id="KW-1133">Transmembrane helix</keyword>
<dbReference type="GO" id="GO:0005886">
    <property type="term" value="C:plasma membrane"/>
    <property type="evidence" value="ECO:0007669"/>
    <property type="project" value="InterPro"/>
</dbReference>
<accession>A0A2W5NIC5</accession>
<proteinExistence type="predicted"/>
<comment type="caution">
    <text evidence="2">The sequence shown here is derived from an EMBL/GenBank/DDBJ whole genome shotgun (WGS) entry which is preliminary data.</text>
</comment>
<dbReference type="Gene3D" id="2.60.450.10">
    <property type="entry name" value="Lipopolysaccharide (LPS) transport protein A like domain"/>
    <property type="match status" value="1"/>
</dbReference>
<dbReference type="NCBIfam" id="TIGR04409">
    <property type="entry name" value="LptC_YrbK"/>
    <property type="match status" value="1"/>
</dbReference>
<dbReference type="GO" id="GO:0015221">
    <property type="term" value="F:lipopolysaccharide transmembrane transporter activity"/>
    <property type="evidence" value="ECO:0007669"/>
    <property type="project" value="InterPro"/>
</dbReference>
<evidence type="ECO:0000313" key="2">
    <source>
        <dbReference type="EMBL" id="PZQ53232.1"/>
    </source>
</evidence>
<keyword evidence="1" id="KW-0812">Transmembrane</keyword>
<evidence type="ECO:0000313" key="3">
    <source>
        <dbReference type="Proteomes" id="UP000249082"/>
    </source>
</evidence>
<feature type="transmembrane region" description="Helical" evidence="1">
    <location>
        <begin position="28"/>
        <end position="49"/>
    </location>
</feature>
<dbReference type="Proteomes" id="UP000249082">
    <property type="component" value="Unassembled WGS sequence"/>
</dbReference>
<keyword evidence="1" id="KW-0472">Membrane</keyword>
<dbReference type="AlphaFoldDB" id="A0A2W5NIC5"/>